<feature type="region of interest" description="Disordered" evidence="1">
    <location>
        <begin position="1"/>
        <end position="67"/>
    </location>
</feature>
<organism evidence="2 3">
    <name type="scientific">Xenoophorus captivus</name>
    <dbReference type="NCBI Taxonomy" id="1517983"/>
    <lineage>
        <taxon>Eukaryota</taxon>
        <taxon>Metazoa</taxon>
        <taxon>Chordata</taxon>
        <taxon>Craniata</taxon>
        <taxon>Vertebrata</taxon>
        <taxon>Euteleostomi</taxon>
        <taxon>Actinopterygii</taxon>
        <taxon>Neopterygii</taxon>
        <taxon>Teleostei</taxon>
        <taxon>Neoteleostei</taxon>
        <taxon>Acanthomorphata</taxon>
        <taxon>Ovalentaria</taxon>
        <taxon>Atherinomorphae</taxon>
        <taxon>Cyprinodontiformes</taxon>
        <taxon>Goodeidae</taxon>
        <taxon>Xenoophorus</taxon>
    </lineage>
</organism>
<keyword evidence="3" id="KW-1185">Reference proteome</keyword>
<proteinExistence type="predicted"/>
<feature type="compositionally biased region" description="Polar residues" evidence="1">
    <location>
        <begin position="7"/>
        <end position="38"/>
    </location>
</feature>
<accession>A0ABV0Q648</accession>
<sequence>ELRRMQEQMQKLQRQLEASQKNLAPPSTKTSSAGSSTCPKPGISKPTPTQPPASKLSQARPKQQAGKRVVHQLTLWYGMIMHQKTFLKQHFRAGFRDFL</sequence>
<dbReference type="EMBL" id="JAHRIN010000335">
    <property type="protein sequence ID" value="MEQ2190956.1"/>
    <property type="molecule type" value="Genomic_DNA"/>
</dbReference>
<reference evidence="2 3" key="1">
    <citation type="submission" date="2021-06" db="EMBL/GenBank/DDBJ databases">
        <authorList>
            <person name="Palmer J.M."/>
        </authorList>
    </citation>
    <scope>NUCLEOTIDE SEQUENCE [LARGE SCALE GENOMIC DNA]</scope>
    <source>
        <strain evidence="2 3">XC_2019</strain>
        <tissue evidence="2">Muscle</tissue>
    </source>
</reference>
<name>A0ABV0Q648_9TELE</name>
<evidence type="ECO:0000256" key="1">
    <source>
        <dbReference type="SAM" id="MobiDB-lite"/>
    </source>
</evidence>
<feature type="non-terminal residue" evidence="2">
    <location>
        <position position="1"/>
    </location>
</feature>
<evidence type="ECO:0000313" key="3">
    <source>
        <dbReference type="Proteomes" id="UP001434883"/>
    </source>
</evidence>
<gene>
    <name evidence="2" type="ORF">XENOCAPTIV_016257</name>
</gene>
<dbReference type="Proteomes" id="UP001434883">
    <property type="component" value="Unassembled WGS sequence"/>
</dbReference>
<comment type="caution">
    <text evidence="2">The sequence shown here is derived from an EMBL/GenBank/DDBJ whole genome shotgun (WGS) entry which is preliminary data.</text>
</comment>
<evidence type="ECO:0000313" key="2">
    <source>
        <dbReference type="EMBL" id="MEQ2190956.1"/>
    </source>
</evidence>
<protein>
    <submittedName>
        <fullName evidence="2">Uncharacterized protein</fullName>
    </submittedName>
</protein>